<dbReference type="PANTHER" id="PTHR23085:SF16">
    <property type="entry name" value="GH28348P"/>
    <property type="match status" value="1"/>
</dbReference>
<evidence type="ECO:0000313" key="13">
    <source>
        <dbReference type="EMBL" id="CAB0034546.1"/>
    </source>
</evidence>
<evidence type="ECO:0000256" key="11">
    <source>
        <dbReference type="SAM" id="MobiDB-lite"/>
    </source>
</evidence>
<dbReference type="GO" id="GO:0005886">
    <property type="term" value="C:plasma membrane"/>
    <property type="evidence" value="ECO:0007669"/>
    <property type="project" value="UniProtKB-SubCell"/>
</dbReference>
<dbReference type="AlphaFoldDB" id="A0A6H5IDD7"/>
<feature type="compositionally biased region" description="Low complexity" evidence="11">
    <location>
        <begin position="717"/>
        <end position="729"/>
    </location>
</feature>
<dbReference type="Proteomes" id="UP000479190">
    <property type="component" value="Unassembled WGS sequence"/>
</dbReference>
<organism evidence="13 14">
    <name type="scientific">Trichogramma brassicae</name>
    <dbReference type="NCBI Taxonomy" id="86971"/>
    <lineage>
        <taxon>Eukaryota</taxon>
        <taxon>Metazoa</taxon>
        <taxon>Ecdysozoa</taxon>
        <taxon>Arthropoda</taxon>
        <taxon>Hexapoda</taxon>
        <taxon>Insecta</taxon>
        <taxon>Pterygota</taxon>
        <taxon>Neoptera</taxon>
        <taxon>Endopterygota</taxon>
        <taxon>Hymenoptera</taxon>
        <taxon>Apocrita</taxon>
        <taxon>Proctotrupomorpha</taxon>
        <taxon>Chalcidoidea</taxon>
        <taxon>Trichogrammatidae</taxon>
        <taxon>Trichogramma</taxon>
    </lineage>
</organism>
<feature type="region of interest" description="Disordered" evidence="11">
    <location>
        <begin position="903"/>
        <end position="953"/>
    </location>
</feature>
<feature type="compositionally biased region" description="Polar residues" evidence="11">
    <location>
        <begin position="731"/>
        <end position="750"/>
    </location>
</feature>
<dbReference type="FunFam" id="2.20.110.10:FF:000001">
    <property type="entry name" value="Junctophilin"/>
    <property type="match status" value="1"/>
</dbReference>
<proteinExistence type="inferred from homology"/>
<comment type="subcellular location">
    <subcellularLocation>
        <location evidence="3">Cell membrane</location>
    </subcellularLocation>
    <subcellularLocation>
        <location evidence="2">Endomembrane system</location>
        <topology evidence="2">Peripheral membrane protein</topology>
    </subcellularLocation>
    <subcellularLocation>
        <location evidence="1">Endoplasmic reticulum membrane</location>
        <topology evidence="1">Single-pass type IV membrane protein</topology>
    </subcellularLocation>
</comment>
<feature type="compositionally biased region" description="Polar residues" evidence="11">
    <location>
        <begin position="504"/>
        <end position="513"/>
    </location>
</feature>
<dbReference type="EMBL" id="CADCXV010000745">
    <property type="protein sequence ID" value="CAB0034546.1"/>
    <property type="molecule type" value="Genomic_DNA"/>
</dbReference>
<comment type="similarity">
    <text evidence="4">Belongs to the junctophilin family.</text>
</comment>
<evidence type="ECO:0000256" key="10">
    <source>
        <dbReference type="ARBA" id="ARBA00023136"/>
    </source>
</evidence>
<name>A0A6H5IDD7_9HYME</name>
<keyword evidence="10 12" id="KW-0472">Membrane</keyword>
<evidence type="ECO:0000256" key="8">
    <source>
        <dbReference type="ARBA" id="ARBA00022824"/>
    </source>
</evidence>
<feature type="compositionally biased region" description="Polar residues" evidence="11">
    <location>
        <begin position="538"/>
        <end position="551"/>
    </location>
</feature>
<evidence type="ECO:0000256" key="3">
    <source>
        <dbReference type="ARBA" id="ARBA00004236"/>
    </source>
</evidence>
<dbReference type="SMART" id="SM00698">
    <property type="entry name" value="MORN"/>
    <property type="match status" value="6"/>
</dbReference>
<feature type="transmembrane region" description="Helical" evidence="12">
    <location>
        <begin position="1034"/>
        <end position="1053"/>
    </location>
</feature>
<feature type="compositionally biased region" description="Polar residues" evidence="11">
    <location>
        <begin position="813"/>
        <end position="826"/>
    </location>
</feature>
<feature type="compositionally biased region" description="Low complexity" evidence="11">
    <location>
        <begin position="514"/>
        <end position="537"/>
    </location>
</feature>
<feature type="compositionally biased region" description="Pro residues" evidence="11">
    <location>
        <begin position="212"/>
        <end position="222"/>
    </location>
</feature>
<feature type="compositionally biased region" description="Polar residues" evidence="11">
    <location>
        <begin position="838"/>
        <end position="851"/>
    </location>
</feature>
<protein>
    <recommendedName>
        <fullName evidence="15">Junctophilin</fullName>
    </recommendedName>
</protein>
<evidence type="ECO:0000256" key="9">
    <source>
        <dbReference type="ARBA" id="ARBA00022989"/>
    </source>
</evidence>
<evidence type="ECO:0000256" key="12">
    <source>
        <dbReference type="SAM" id="Phobius"/>
    </source>
</evidence>
<dbReference type="OrthoDB" id="284854at2759"/>
<dbReference type="InterPro" id="IPR017191">
    <property type="entry name" value="Junctophilin"/>
</dbReference>
<evidence type="ECO:0000256" key="6">
    <source>
        <dbReference type="ARBA" id="ARBA00022692"/>
    </source>
</evidence>
<reference evidence="13 14" key="1">
    <citation type="submission" date="2020-02" db="EMBL/GenBank/DDBJ databases">
        <authorList>
            <person name="Ferguson B K."/>
        </authorList>
    </citation>
    <scope>NUCLEOTIDE SEQUENCE [LARGE SCALE GENOMIC DNA]</scope>
</reference>
<keyword evidence="7" id="KW-0677">Repeat</keyword>
<keyword evidence="5" id="KW-1003">Cell membrane</keyword>
<evidence type="ECO:0000256" key="2">
    <source>
        <dbReference type="ARBA" id="ARBA00004184"/>
    </source>
</evidence>
<dbReference type="GO" id="GO:0005789">
    <property type="term" value="C:endoplasmic reticulum membrane"/>
    <property type="evidence" value="ECO:0007669"/>
    <property type="project" value="UniProtKB-SubCell"/>
</dbReference>
<feature type="compositionally biased region" description="Gly residues" evidence="11">
    <location>
        <begin position="932"/>
        <end position="953"/>
    </location>
</feature>
<evidence type="ECO:0000256" key="1">
    <source>
        <dbReference type="ARBA" id="ARBA00004163"/>
    </source>
</evidence>
<dbReference type="PANTHER" id="PTHR23085">
    <property type="entry name" value="GH28348P"/>
    <property type="match status" value="1"/>
</dbReference>
<dbReference type="FunFam" id="2.20.110.10:FF:000013">
    <property type="entry name" value="Putative Junctophilin-1"/>
    <property type="match status" value="1"/>
</dbReference>
<evidence type="ECO:0000313" key="14">
    <source>
        <dbReference type="Proteomes" id="UP000479190"/>
    </source>
</evidence>
<gene>
    <name evidence="13" type="ORF">TBRA_LOCUS6444</name>
</gene>
<feature type="region of interest" description="Disordered" evidence="11">
    <location>
        <begin position="269"/>
        <end position="310"/>
    </location>
</feature>
<feature type="region of interest" description="Disordered" evidence="11">
    <location>
        <begin position="1"/>
        <end position="28"/>
    </location>
</feature>
<feature type="compositionally biased region" description="Gly residues" evidence="11">
    <location>
        <begin position="903"/>
        <end position="925"/>
    </location>
</feature>
<feature type="compositionally biased region" description="Low complexity" evidence="11">
    <location>
        <begin position="292"/>
        <end position="310"/>
    </location>
</feature>
<evidence type="ECO:0008006" key="15">
    <source>
        <dbReference type="Google" id="ProtNLM"/>
    </source>
</evidence>
<sequence>MQPPQPQVPAPNGLAGGAQLPQSPGHQHALQYGARAQVNGGRFDFDDGGTYCGGWEDGKAHGHGVCTGPKSQGAYAGSWHYGFEVSGVYSWPSGSCYEGQWQNGKRHGIGLERRGRWIYRGEWHQGFKGRYGVRMSESSHAKYEGTWSNGLQDGYGSETYGDSGTYQGQWSRGMRHGYGVRTSAPFGIASYIKPESKGVRASLSSLRSNEAPAPPGMAPTPEPTDRRDRRVNENRGGFVLKARSDAPPSRRASLTEKGPKRGFLAGLRMRKQRSTGDLEKRGTAGSIRSNASTVSWMSTESSQSQASASMHTDSNASFVVEDELLDPAVTETYLGEWKNDKRTGYGISERSDGLRYEGEWFNNQKYGFGVTTFRDGSKEEGKYKHNILVSSQKKKNLFYMRSAKFREKIDQAVQQANRASKIALQKADIAVTRTAVARGKSETAEMAAEAAREDSEIAIATAKQFAPDFKQPDFERVKESSVPKYTPPASVAGSRSVQRRPSVDHQNSMTPMRQQTPQPQQPQQQQHQQSQQQQQQQLPSGPSDNETNPTLQQQQQMQSLMNRRASGKPLPQHTLELEMMQAEQMQAQMQAQMTSQPGTPSNPPSESAYMYSPGPRGMTDQFVSSKQPPFKPMSVNDLFKVPFNHFPMHEPTQYVNESQVNSFGIDLRHQYQSQGYQNHQQQMANQYGYGPMMNQQNQYGNTMHQPNAYAQNHQMPDQQYQANQQPVQPGGTISQRRTSRVLTPTESTDTGVKQTLSDRFVVAEVYLFTFTRLITHCIEKAYSLFRWIFRLDHYKKPPSRDNSVDRYRRHPLISSSRQASMDQMPSSPTPDIPDNRSMRGSSVLRSPTPLNGSVVMNSGNASYAASQIGQFEDVLLRNKNLGQEILPSLGQPKRTESLYVTPGRGGSGIATGGGSGVGSGGGGGSKPKPTIGGAGRGSGSGAAGGGGGGGGGGAVRKAMPMNFGLQRKKSLPDVAQPIQLAATAPLSREEVSALSSMRREEIRRQYDEHERLRANPLLYLVSPQVKDWFSRQQMVLLIFIVNISLIVMFVRLLT</sequence>
<keyword evidence="14" id="KW-1185">Reference proteome</keyword>
<keyword evidence="9 12" id="KW-1133">Transmembrane helix</keyword>
<dbReference type="InterPro" id="IPR003409">
    <property type="entry name" value="MORN"/>
</dbReference>
<keyword evidence="6 12" id="KW-0812">Transmembrane</keyword>
<evidence type="ECO:0000256" key="5">
    <source>
        <dbReference type="ARBA" id="ARBA00022475"/>
    </source>
</evidence>
<dbReference type="GO" id="GO:0030314">
    <property type="term" value="C:junctional membrane complex"/>
    <property type="evidence" value="ECO:0007669"/>
    <property type="project" value="InterPro"/>
</dbReference>
<dbReference type="Pfam" id="PF02493">
    <property type="entry name" value="MORN"/>
    <property type="match status" value="8"/>
</dbReference>
<feature type="region of interest" description="Disordered" evidence="11">
    <location>
        <begin position="201"/>
        <end position="231"/>
    </location>
</feature>
<evidence type="ECO:0000256" key="4">
    <source>
        <dbReference type="ARBA" id="ARBA00008599"/>
    </source>
</evidence>
<keyword evidence="8" id="KW-0256">Endoplasmic reticulum</keyword>
<accession>A0A6H5IDD7</accession>
<dbReference type="Gene3D" id="2.20.110.10">
    <property type="entry name" value="Histone H3 K4-specific methyltransferase SET7/9 N-terminal domain"/>
    <property type="match status" value="3"/>
</dbReference>
<dbReference type="SUPFAM" id="SSF82185">
    <property type="entry name" value="Histone H3 K4-specific methyltransferase SET7/9 N-terminal domain"/>
    <property type="match status" value="2"/>
</dbReference>
<evidence type="ECO:0000256" key="7">
    <source>
        <dbReference type="ARBA" id="ARBA00022737"/>
    </source>
</evidence>
<feature type="region of interest" description="Disordered" evidence="11">
    <location>
        <begin position="717"/>
        <end position="750"/>
    </location>
</feature>
<feature type="region of interest" description="Disordered" evidence="11">
    <location>
        <begin position="798"/>
        <end position="851"/>
    </location>
</feature>
<feature type="region of interest" description="Disordered" evidence="11">
    <location>
        <begin position="476"/>
        <end position="568"/>
    </location>
</feature>